<feature type="chain" id="PRO_5040354595" evidence="1">
    <location>
        <begin position="20"/>
        <end position="114"/>
    </location>
</feature>
<keyword evidence="1" id="KW-0732">Signal</keyword>
<sequence length="114" mass="12125">MRTNSIISFLLSLLGLAQASYVFTAYSQINNGGTSKSIFPRNTPSSGRTNLGFTAASYSFNSNPGDGCCVVTCATRRETGYFCSTRSNRNVASGNRFNAVVVSCGPARPQCSWG</sequence>
<reference evidence="2" key="1">
    <citation type="submission" date="2022-06" db="EMBL/GenBank/DDBJ databases">
        <title>Complete genome sequences of two strains of the flax pathogen Septoria linicola.</title>
        <authorList>
            <person name="Lapalu N."/>
            <person name="Simon A."/>
            <person name="Demenou B."/>
            <person name="Paumier D."/>
            <person name="Guillot M.-P."/>
            <person name="Gout L."/>
            <person name="Valade R."/>
        </authorList>
    </citation>
    <scope>NUCLEOTIDE SEQUENCE</scope>
    <source>
        <strain evidence="2">SE15195</strain>
    </source>
</reference>
<protein>
    <submittedName>
        <fullName evidence="2">Uncharacterized protein</fullName>
    </submittedName>
</protein>
<accession>A0A9Q9ARA1</accession>
<proteinExistence type="predicted"/>
<feature type="signal peptide" evidence="1">
    <location>
        <begin position="1"/>
        <end position="19"/>
    </location>
</feature>
<evidence type="ECO:0000313" key="3">
    <source>
        <dbReference type="Proteomes" id="UP001056384"/>
    </source>
</evidence>
<gene>
    <name evidence="2" type="ORF">Slin15195_G075960</name>
</gene>
<name>A0A9Q9ARA1_9PEZI</name>
<keyword evidence="3" id="KW-1185">Reference proteome</keyword>
<organism evidence="2 3">
    <name type="scientific">Septoria linicola</name>
    <dbReference type="NCBI Taxonomy" id="215465"/>
    <lineage>
        <taxon>Eukaryota</taxon>
        <taxon>Fungi</taxon>
        <taxon>Dikarya</taxon>
        <taxon>Ascomycota</taxon>
        <taxon>Pezizomycotina</taxon>
        <taxon>Dothideomycetes</taxon>
        <taxon>Dothideomycetidae</taxon>
        <taxon>Mycosphaerellales</taxon>
        <taxon>Mycosphaerellaceae</taxon>
        <taxon>Septoria</taxon>
    </lineage>
</organism>
<evidence type="ECO:0000256" key="1">
    <source>
        <dbReference type="SAM" id="SignalP"/>
    </source>
</evidence>
<evidence type="ECO:0000313" key="2">
    <source>
        <dbReference type="EMBL" id="USW54277.1"/>
    </source>
</evidence>
<dbReference type="Proteomes" id="UP001056384">
    <property type="component" value="Chromosome 6"/>
</dbReference>
<dbReference type="EMBL" id="CP099423">
    <property type="protein sequence ID" value="USW54277.1"/>
    <property type="molecule type" value="Genomic_DNA"/>
</dbReference>
<dbReference type="AlphaFoldDB" id="A0A9Q9ARA1"/>